<accession>A0A6A0AVK8</accession>
<evidence type="ECO:0000313" key="2">
    <source>
        <dbReference type="Proteomes" id="UP000484988"/>
    </source>
</evidence>
<organism evidence="1 2">
    <name type="scientific">Streptomyces pacificus</name>
    <dbReference type="NCBI Taxonomy" id="2705029"/>
    <lineage>
        <taxon>Bacteria</taxon>
        <taxon>Bacillati</taxon>
        <taxon>Actinomycetota</taxon>
        <taxon>Actinomycetes</taxon>
        <taxon>Kitasatosporales</taxon>
        <taxon>Streptomycetaceae</taxon>
        <taxon>Streptomyces</taxon>
    </lineage>
</organism>
<evidence type="ECO:0000313" key="1">
    <source>
        <dbReference type="EMBL" id="GFH36361.1"/>
    </source>
</evidence>
<dbReference type="EMBL" id="BLLG01000006">
    <property type="protein sequence ID" value="GFH36361.1"/>
    <property type="molecule type" value="Genomic_DNA"/>
</dbReference>
<dbReference type="AlphaFoldDB" id="A0A6A0AVK8"/>
<keyword evidence="2" id="KW-1185">Reference proteome</keyword>
<reference evidence="1 2" key="1">
    <citation type="submission" date="2020-02" db="EMBL/GenBank/DDBJ databases">
        <title>Whole Genome Shotgun Sequence of Streptomyces sp. strain CWH03.</title>
        <authorList>
            <person name="Dohra H."/>
            <person name="Kodani S."/>
            <person name="Yamamura H."/>
        </authorList>
    </citation>
    <scope>NUCLEOTIDE SEQUENCE [LARGE SCALE GENOMIC DNA]</scope>
    <source>
        <strain evidence="1 2">CWH03</strain>
    </source>
</reference>
<sequence>MPVASRLKIGPRFPLPAIRRKRNRKLRYLRTNAAIQPPLRVYDSKLHPLIRATEIPILA</sequence>
<protein>
    <submittedName>
        <fullName evidence="1">Uncharacterized protein</fullName>
    </submittedName>
</protein>
<gene>
    <name evidence="1" type="ORF">SCWH03_25890</name>
</gene>
<name>A0A6A0AVK8_9ACTN</name>
<comment type="caution">
    <text evidence="1">The sequence shown here is derived from an EMBL/GenBank/DDBJ whole genome shotgun (WGS) entry which is preliminary data.</text>
</comment>
<dbReference type="Proteomes" id="UP000484988">
    <property type="component" value="Unassembled WGS sequence"/>
</dbReference>
<proteinExistence type="predicted"/>